<keyword evidence="1" id="KW-1133">Transmembrane helix</keyword>
<comment type="caution">
    <text evidence="2">The sequence shown here is derived from an EMBL/GenBank/DDBJ whole genome shotgun (WGS) entry which is preliminary data.</text>
</comment>
<dbReference type="AlphaFoldDB" id="A0A016VWT3"/>
<keyword evidence="1" id="KW-0812">Transmembrane</keyword>
<keyword evidence="3" id="KW-1185">Reference proteome</keyword>
<protein>
    <submittedName>
        <fullName evidence="2">Uncharacterized protein</fullName>
    </submittedName>
</protein>
<evidence type="ECO:0000313" key="3">
    <source>
        <dbReference type="Proteomes" id="UP000024635"/>
    </source>
</evidence>
<name>A0A016VWT3_9BILA</name>
<evidence type="ECO:0000256" key="1">
    <source>
        <dbReference type="SAM" id="Phobius"/>
    </source>
</evidence>
<dbReference type="Proteomes" id="UP000024635">
    <property type="component" value="Unassembled WGS sequence"/>
</dbReference>
<gene>
    <name evidence="2" type="primary">Acey_s0003.g1285</name>
    <name evidence="2" type="ORF">Y032_0003g1285</name>
</gene>
<accession>A0A016VWT3</accession>
<dbReference type="OrthoDB" id="2020426at2759"/>
<reference evidence="3" key="1">
    <citation type="journal article" date="2015" name="Nat. Genet.">
        <title>The genome and transcriptome of the zoonotic hookworm Ancylostoma ceylanicum identify infection-specific gene families.</title>
        <authorList>
            <person name="Schwarz E.M."/>
            <person name="Hu Y."/>
            <person name="Antoshechkin I."/>
            <person name="Miller M.M."/>
            <person name="Sternberg P.W."/>
            <person name="Aroian R.V."/>
        </authorList>
    </citation>
    <scope>NUCLEOTIDE SEQUENCE</scope>
    <source>
        <strain evidence="3">HY135</strain>
    </source>
</reference>
<sequence length="75" mass="8133">MPFETKPFFTLPSVILVIRFLFTHSGFQLFNIPASTRATKRAFSDVGKAGTATTIGITGSESTAVPQRHVAYAND</sequence>
<dbReference type="EMBL" id="JARK01001339">
    <property type="protein sequence ID" value="EYC31880.1"/>
    <property type="molecule type" value="Genomic_DNA"/>
</dbReference>
<keyword evidence="1" id="KW-0472">Membrane</keyword>
<proteinExistence type="predicted"/>
<organism evidence="2 3">
    <name type="scientific">Ancylostoma ceylanicum</name>
    <dbReference type="NCBI Taxonomy" id="53326"/>
    <lineage>
        <taxon>Eukaryota</taxon>
        <taxon>Metazoa</taxon>
        <taxon>Ecdysozoa</taxon>
        <taxon>Nematoda</taxon>
        <taxon>Chromadorea</taxon>
        <taxon>Rhabditida</taxon>
        <taxon>Rhabditina</taxon>
        <taxon>Rhabditomorpha</taxon>
        <taxon>Strongyloidea</taxon>
        <taxon>Ancylostomatidae</taxon>
        <taxon>Ancylostomatinae</taxon>
        <taxon>Ancylostoma</taxon>
    </lineage>
</organism>
<evidence type="ECO:0000313" key="2">
    <source>
        <dbReference type="EMBL" id="EYC31880.1"/>
    </source>
</evidence>
<feature type="transmembrane region" description="Helical" evidence="1">
    <location>
        <begin position="12"/>
        <end position="32"/>
    </location>
</feature>